<dbReference type="InterPro" id="IPR048939">
    <property type="entry name" value="ATG5_UblA"/>
</dbReference>
<dbReference type="Gene3D" id="3.10.20.90">
    <property type="entry name" value="Phosphatidylinositol 3-kinase Catalytic Subunit, Chain A, domain 1"/>
    <property type="match status" value="1"/>
</dbReference>
<dbReference type="Gene3D" id="1.10.246.190">
    <property type="entry name" value="Autophagy protein Apg5, helix rich domain"/>
    <property type="match status" value="1"/>
</dbReference>
<evidence type="ECO:0000313" key="11">
    <source>
        <dbReference type="EMBL" id="KAF2767418.1"/>
    </source>
</evidence>
<dbReference type="InterPro" id="IPR007239">
    <property type="entry name" value="Atg5"/>
</dbReference>
<comment type="function">
    <text evidence="6">Involved in cytoplasm to vacuole transport (Cvt) and autophagic vesicle formation.</text>
</comment>
<gene>
    <name evidence="11" type="ORF">EJ03DRAFT_365667</name>
</gene>
<evidence type="ECO:0000313" key="12">
    <source>
        <dbReference type="Proteomes" id="UP000799436"/>
    </source>
</evidence>
<feature type="region of interest" description="Disordered" evidence="7">
    <location>
        <begin position="220"/>
        <end position="242"/>
    </location>
</feature>
<dbReference type="Gene3D" id="3.10.20.620">
    <property type="match status" value="1"/>
</dbReference>
<proteinExistence type="inferred from homology"/>
<protein>
    <recommendedName>
        <fullName evidence="6">Autophagy protein 5</fullName>
    </recommendedName>
</protein>
<dbReference type="InterPro" id="IPR042527">
    <property type="entry name" value="Atg5_UblA_dom_sf"/>
</dbReference>
<organism evidence="11 12">
    <name type="scientific">Teratosphaeria nubilosa</name>
    <dbReference type="NCBI Taxonomy" id="161662"/>
    <lineage>
        <taxon>Eukaryota</taxon>
        <taxon>Fungi</taxon>
        <taxon>Dikarya</taxon>
        <taxon>Ascomycota</taxon>
        <taxon>Pezizomycotina</taxon>
        <taxon>Dothideomycetes</taxon>
        <taxon>Dothideomycetidae</taxon>
        <taxon>Mycosphaerellales</taxon>
        <taxon>Teratosphaeriaceae</taxon>
        <taxon>Teratosphaeria</taxon>
    </lineage>
</organism>
<dbReference type="PANTHER" id="PTHR13040">
    <property type="entry name" value="AUTOPHAGY PROTEIN 5"/>
    <property type="match status" value="1"/>
</dbReference>
<evidence type="ECO:0000256" key="4">
    <source>
        <dbReference type="ARBA" id="ARBA00022843"/>
    </source>
</evidence>
<feature type="domain" description="Autophagy protein ATG5 UblB" evidence="8">
    <location>
        <begin position="209"/>
        <end position="320"/>
    </location>
</feature>
<name>A0A6G1L4R2_9PEZI</name>
<keyword evidence="6" id="KW-0472">Membrane</keyword>
<dbReference type="Pfam" id="PF20638">
    <property type="entry name" value="ATG5_UblA"/>
    <property type="match status" value="1"/>
</dbReference>
<dbReference type="OrthoDB" id="272162at2759"/>
<sequence>MPQFPDRLSLLQAKVWSGSLPLEIRLAASDCRIYDASEPYLIQYPRLSYLAVLLQRLHVFFAPSLINPEVPAHEAWLEFEGVALKWHYPAGLLYDLFSGVEPVHLERKLEDDRSAVRESRSAWKLTIHYTDFPAEQLIQLDGDGRVMLDSYINAVKEADYIRNGTARTVMSLSKEDSDKLWLAVQSHDRTMFNAVNNKLLNPPGLELRHVPMKIYLPTSASQTTTPADTIPEETGKSGPPSTAAGHIRVVQSLVPIQLPSRRPQTLGTALNSILPTIFPSRRNPLLAQPVLHGAAAPMSANLDELGRAAGYTDGFLHVAVVMLG</sequence>
<evidence type="ECO:0000256" key="3">
    <source>
        <dbReference type="ARBA" id="ARBA00022499"/>
    </source>
</evidence>
<dbReference type="GO" id="GO:0034045">
    <property type="term" value="C:phagophore assembly site membrane"/>
    <property type="evidence" value="ECO:0007669"/>
    <property type="project" value="UniProtKB-SubCell"/>
</dbReference>
<evidence type="ECO:0000256" key="1">
    <source>
        <dbReference type="ARBA" id="ARBA00004623"/>
    </source>
</evidence>
<dbReference type="GO" id="GO:0000422">
    <property type="term" value="P:autophagy of mitochondrion"/>
    <property type="evidence" value="ECO:0007669"/>
    <property type="project" value="TreeGrafter"/>
</dbReference>
<dbReference type="InterPro" id="IPR048318">
    <property type="entry name" value="ATG5_UblB"/>
</dbReference>
<comment type="subunit">
    <text evidence="6">Conjugated with ATG12.</text>
</comment>
<keyword evidence="3 6" id="KW-1017">Isopeptide bond</keyword>
<dbReference type="GO" id="GO:0006995">
    <property type="term" value="P:cellular response to nitrogen starvation"/>
    <property type="evidence" value="ECO:0007669"/>
    <property type="project" value="TreeGrafter"/>
</dbReference>
<reference evidence="11" key="1">
    <citation type="journal article" date="2020" name="Stud. Mycol.">
        <title>101 Dothideomycetes genomes: a test case for predicting lifestyles and emergence of pathogens.</title>
        <authorList>
            <person name="Haridas S."/>
            <person name="Albert R."/>
            <person name="Binder M."/>
            <person name="Bloem J."/>
            <person name="Labutti K."/>
            <person name="Salamov A."/>
            <person name="Andreopoulos B."/>
            <person name="Baker S."/>
            <person name="Barry K."/>
            <person name="Bills G."/>
            <person name="Bluhm B."/>
            <person name="Cannon C."/>
            <person name="Castanera R."/>
            <person name="Culley D."/>
            <person name="Daum C."/>
            <person name="Ezra D."/>
            <person name="Gonzalez J."/>
            <person name="Henrissat B."/>
            <person name="Kuo A."/>
            <person name="Liang C."/>
            <person name="Lipzen A."/>
            <person name="Lutzoni F."/>
            <person name="Magnuson J."/>
            <person name="Mondo S."/>
            <person name="Nolan M."/>
            <person name="Ohm R."/>
            <person name="Pangilinan J."/>
            <person name="Park H.-J."/>
            <person name="Ramirez L."/>
            <person name="Alfaro M."/>
            <person name="Sun H."/>
            <person name="Tritt A."/>
            <person name="Yoshinaga Y."/>
            <person name="Zwiers L.-H."/>
            <person name="Turgeon B."/>
            <person name="Goodwin S."/>
            <person name="Spatafora J."/>
            <person name="Crous P."/>
            <person name="Grigoriev I."/>
        </authorList>
    </citation>
    <scope>NUCLEOTIDE SEQUENCE</scope>
    <source>
        <strain evidence="11">CBS 116005</strain>
    </source>
</reference>
<keyword evidence="4 6" id="KW-0832">Ubl conjugation</keyword>
<dbReference type="GO" id="GO:0044233">
    <property type="term" value="C:mitochondria-associated endoplasmic reticulum membrane contact site"/>
    <property type="evidence" value="ECO:0007669"/>
    <property type="project" value="TreeGrafter"/>
</dbReference>
<evidence type="ECO:0000256" key="6">
    <source>
        <dbReference type="RuleBase" id="RU361202"/>
    </source>
</evidence>
<keyword evidence="12" id="KW-1185">Reference proteome</keyword>
<evidence type="ECO:0000259" key="9">
    <source>
        <dbReference type="Pfam" id="PF20637"/>
    </source>
</evidence>
<evidence type="ECO:0000259" key="8">
    <source>
        <dbReference type="Pfam" id="PF04106"/>
    </source>
</evidence>
<dbReference type="InterPro" id="IPR042526">
    <property type="entry name" value="Atg5_HR"/>
</dbReference>
<evidence type="ECO:0000256" key="2">
    <source>
        <dbReference type="ARBA" id="ARBA00006910"/>
    </source>
</evidence>
<accession>A0A6G1L4R2</accession>
<evidence type="ECO:0000256" key="5">
    <source>
        <dbReference type="ARBA" id="ARBA00023006"/>
    </source>
</evidence>
<feature type="domain" description="Autophagy protein ATG5 alpha-helical bundle region" evidence="9">
    <location>
        <begin position="146"/>
        <end position="201"/>
    </location>
</feature>
<dbReference type="GO" id="GO:0034274">
    <property type="term" value="C:Atg12-Atg5-Atg16 complex"/>
    <property type="evidence" value="ECO:0007669"/>
    <property type="project" value="TreeGrafter"/>
</dbReference>
<evidence type="ECO:0000256" key="7">
    <source>
        <dbReference type="SAM" id="MobiDB-lite"/>
    </source>
</evidence>
<dbReference type="Proteomes" id="UP000799436">
    <property type="component" value="Unassembled WGS sequence"/>
</dbReference>
<dbReference type="Pfam" id="PF20637">
    <property type="entry name" value="ATG5_HBR"/>
    <property type="match status" value="1"/>
</dbReference>
<feature type="domain" description="Autophagy protein ATG5 UblA" evidence="10">
    <location>
        <begin position="15"/>
        <end position="129"/>
    </location>
</feature>
<comment type="subcellular location">
    <subcellularLocation>
        <location evidence="1 6">Preautophagosomal structure membrane</location>
        <topology evidence="1 6">Peripheral membrane protein</topology>
    </subcellularLocation>
</comment>
<dbReference type="InterPro" id="IPR048940">
    <property type="entry name" value="ATG5_HBR"/>
</dbReference>
<dbReference type="Pfam" id="PF04106">
    <property type="entry name" value="ATG5_UblB"/>
    <property type="match status" value="1"/>
</dbReference>
<dbReference type="PANTHER" id="PTHR13040:SF2">
    <property type="entry name" value="AUTOPHAGY PROTEIN 5"/>
    <property type="match status" value="1"/>
</dbReference>
<dbReference type="AlphaFoldDB" id="A0A6G1L4R2"/>
<dbReference type="GO" id="GO:0005776">
    <property type="term" value="C:autophagosome"/>
    <property type="evidence" value="ECO:0007669"/>
    <property type="project" value="TreeGrafter"/>
</dbReference>
<keyword evidence="5 6" id="KW-0072">Autophagy</keyword>
<keyword evidence="6" id="KW-0813">Transport</keyword>
<dbReference type="GO" id="GO:0061908">
    <property type="term" value="C:phagophore"/>
    <property type="evidence" value="ECO:0007669"/>
    <property type="project" value="TreeGrafter"/>
</dbReference>
<evidence type="ECO:0000259" key="10">
    <source>
        <dbReference type="Pfam" id="PF20638"/>
    </source>
</evidence>
<comment type="similarity">
    <text evidence="2 6">Belongs to the ATG5 family.</text>
</comment>
<dbReference type="EMBL" id="ML995856">
    <property type="protein sequence ID" value="KAF2767418.1"/>
    <property type="molecule type" value="Genomic_DNA"/>
</dbReference>
<dbReference type="GO" id="GO:0019776">
    <property type="term" value="F:Atg8-family ligase activity"/>
    <property type="evidence" value="ECO:0007669"/>
    <property type="project" value="TreeGrafter"/>
</dbReference>
<dbReference type="GO" id="GO:0034727">
    <property type="term" value="P:piecemeal microautophagy of the nucleus"/>
    <property type="evidence" value="ECO:0007669"/>
    <property type="project" value="TreeGrafter"/>
</dbReference>